<keyword evidence="2" id="KW-0805">Transcription regulation</keyword>
<dbReference type="PANTHER" id="PTHR30346:SF0">
    <property type="entry name" value="HCA OPERON TRANSCRIPTIONAL ACTIVATOR HCAR"/>
    <property type="match status" value="1"/>
</dbReference>
<evidence type="ECO:0000256" key="3">
    <source>
        <dbReference type="ARBA" id="ARBA00023125"/>
    </source>
</evidence>
<evidence type="ECO:0000313" key="8">
    <source>
        <dbReference type="Proteomes" id="UP000216020"/>
    </source>
</evidence>
<feature type="transmembrane region" description="Helical" evidence="5">
    <location>
        <begin position="12"/>
        <end position="32"/>
    </location>
</feature>
<keyword evidence="4" id="KW-0804">Transcription</keyword>
<comment type="similarity">
    <text evidence="1">Belongs to the LysR transcriptional regulatory family.</text>
</comment>
<dbReference type="EMBL" id="NEVM01000005">
    <property type="protein sequence ID" value="OZI32329.1"/>
    <property type="molecule type" value="Genomic_DNA"/>
</dbReference>
<dbReference type="Gene3D" id="3.40.190.10">
    <property type="entry name" value="Periplasmic binding protein-like II"/>
    <property type="match status" value="2"/>
</dbReference>
<evidence type="ECO:0000256" key="4">
    <source>
        <dbReference type="ARBA" id="ARBA00023163"/>
    </source>
</evidence>
<proteinExistence type="inferred from homology"/>
<dbReference type="GO" id="GO:0032993">
    <property type="term" value="C:protein-DNA complex"/>
    <property type="evidence" value="ECO:0007669"/>
    <property type="project" value="TreeGrafter"/>
</dbReference>
<organism evidence="7 8">
    <name type="scientific">Bordetella genomosp. 10</name>
    <dbReference type="NCBI Taxonomy" id="1416804"/>
    <lineage>
        <taxon>Bacteria</taxon>
        <taxon>Pseudomonadati</taxon>
        <taxon>Pseudomonadota</taxon>
        <taxon>Betaproteobacteria</taxon>
        <taxon>Burkholderiales</taxon>
        <taxon>Alcaligenaceae</taxon>
        <taxon>Bordetella</taxon>
    </lineage>
</organism>
<keyword evidence="5" id="KW-0812">Transmembrane</keyword>
<feature type="domain" description="LysR substrate-binding" evidence="6">
    <location>
        <begin position="9"/>
        <end position="214"/>
    </location>
</feature>
<name>A0A261S4P5_9BORD</name>
<evidence type="ECO:0000313" key="7">
    <source>
        <dbReference type="EMBL" id="OZI32329.1"/>
    </source>
</evidence>
<comment type="caution">
    <text evidence="7">The sequence shown here is derived from an EMBL/GenBank/DDBJ whole genome shotgun (WGS) entry which is preliminary data.</text>
</comment>
<evidence type="ECO:0000256" key="1">
    <source>
        <dbReference type="ARBA" id="ARBA00009437"/>
    </source>
</evidence>
<protein>
    <recommendedName>
        <fullName evidence="6">LysR substrate-binding domain-containing protein</fullName>
    </recommendedName>
</protein>
<dbReference type="Proteomes" id="UP000216020">
    <property type="component" value="Unassembled WGS sequence"/>
</dbReference>
<gene>
    <name evidence="7" type="ORF">CAL29_17970</name>
</gene>
<dbReference type="AlphaFoldDB" id="A0A261S4P5"/>
<evidence type="ECO:0000256" key="2">
    <source>
        <dbReference type="ARBA" id="ARBA00023015"/>
    </source>
</evidence>
<evidence type="ECO:0000259" key="6">
    <source>
        <dbReference type="Pfam" id="PF03466"/>
    </source>
</evidence>
<dbReference type="InterPro" id="IPR005119">
    <property type="entry name" value="LysR_subst-bd"/>
</dbReference>
<dbReference type="GO" id="GO:0003700">
    <property type="term" value="F:DNA-binding transcription factor activity"/>
    <property type="evidence" value="ECO:0007669"/>
    <property type="project" value="TreeGrafter"/>
</dbReference>
<dbReference type="CDD" id="cd08414">
    <property type="entry name" value="PBP2_LTTR_aromatics_like"/>
    <property type="match status" value="1"/>
</dbReference>
<dbReference type="PANTHER" id="PTHR30346">
    <property type="entry name" value="TRANSCRIPTIONAL DUAL REGULATOR HCAR-RELATED"/>
    <property type="match status" value="1"/>
</dbReference>
<accession>A0A261S4P5</accession>
<sequence>MERTRRAARGELGSVHVGFIGPAMFALLPKVIRTFREQFPEVELTLHEGSSMQVTAMLLGGTVDVGFLVPPAELDDGIAVDTLVTDVLTVVLPAGHRLGSQAAVRLEALAGEPFVMFSAQGVPTLSSRIAALCRQAGFEPRIAQEAVQISTVMGLVAGGVGISLLPGAVATLIPAGVICRPILADPRLLEVRLCAAYRPEGLSEAARRFLDIART</sequence>
<keyword evidence="8" id="KW-1185">Reference proteome</keyword>
<reference evidence="8" key="1">
    <citation type="submission" date="2017-05" db="EMBL/GenBank/DDBJ databases">
        <title>Complete and WGS of Bordetella genogroups.</title>
        <authorList>
            <person name="Spilker T."/>
            <person name="Lipuma J."/>
        </authorList>
    </citation>
    <scope>NUCLEOTIDE SEQUENCE [LARGE SCALE GENOMIC DNA]</scope>
    <source>
        <strain evidence="8">AU16122</strain>
    </source>
</reference>
<keyword evidence="5" id="KW-1133">Transmembrane helix</keyword>
<dbReference type="GO" id="GO:0003677">
    <property type="term" value="F:DNA binding"/>
    <property type="evidence" value="ECO:0007669"/>
    <property type="project" value="UniProtKB-KW"/>
</dbReference>
<dbReference type="SUPFAM" id="SSF53850">
    <property type="entry name" value="Periplasmic binding protein-like II"/>
    <property type="match status" value="1"/>
</dbReference>
<keyword evidence="5" id="KW-0472">Membrane</keyword>
<dbReference type="Pfam" id="PF03466">
    <property type="entry name" value="LysR_substrate"/>
    <property type="match status" value="1"/>
</dbReference>
<keyword evidence="3" id="KW-0238">DNA-binding</keyword>
<evidence type="ECO:0000256" key="5">
    <source>
        <dbReference type="SAM" id="Phobius"/>
    </source>
</evidence>